<accession>A0A6C0HDT1</accession>
<dbReference type="AlphaFoldDB" id="A0A6C0HDT1"/>
<organism evidence="1">
    <name type="scientific">viral metagenome</name>
    <dbReference type="NCBI Taxonomy" id="1070528"/>
    <lineage>
        <taxon>unclassified sequences</taxon>
        <taxon>metagenomes</taxon>
        <taxon>organismal metagenomes</taxon>
    </lineage>
</organism>
<protein>
    <submittedName>
        <fullName evidence="1">Uncharacterized protein</fullName>
    </submittedName>
</protein>
<sequence length="397" mass="43854">MSVIKYIDIDSTYRDRLRYPKVGDFSLQINSKPTDSPNVAQDPVILAFPFETGLLQAVAAGPPVVYQLSTSSSNVNNYYINQYLEVGGLFAKIIAYNGTTKNATLDMYIGGAANDTYTVRKQLPYPLVGSVVGPPSTPQDFQDVTTVNSVTFEQVKLGAAASVRQGEYNNKYLFFNGVTAATPVVPGTVIPPSGYIWRRITNYMITGAGEKIATVYPPLPAIVLAGTVYEIMDFSYDNNKPLIYSGTSVFGNAVCEKLRLINLIVPVLPIEGSNGGTILNYPYVYVSLYSESSKTWNTPLEGNNPLAKNSLFKVPITFNSNYADIWVTLQGSLMQQNISFRENDNLHITIYLPDGTILNFDPTPVYFYFPTYPFPILSNPGKQIQAVFEVIREEKCC</sequence>
<reference evidence="1" key="1">
    <citation type="journal article" date="2020" name="Nature">
        <title>Giant virus diversity and host interactions through global metagenomics.</title>
        <authorList>
            <person name="Schulz F."/>
            <person name="Roux S."/>
            <person name="Paez-Espino D."/>
            <person name="Jungbluth S."/>
            <person name="Walsh D.A."/>
            <person name="Denef V.J."/>
            <person name="McMahon K.D."/>
            <person name="Konstantinidis K.T."/>
            <person name="Eloe-Fadrosh E.A."/>
            <person name="Kyrpides N.C."/>
            <person name="Woyke T."/>
        </authorList>
    </citation>
    <scope>NUCLEOTIDE SEQUENCE</scope>
    <source>
        <strain evidence="1">GVMAG-M-3300023179-92</strain>
    </source>
</reference>
<evidence type="ECO:0000313" key="1">
    <source>
        <dbReference type="EMBL" id="QHT78659.1"/>
    </source>
</evidence>
<name>A0A6C0HDT1_9ZZZZ</name>
<proteinExistence type="predicted"/>
<dbReference type="EMBL" id="MN739935">
    <property type="protein sequence ID" value="QHT78659.1"/>
    <property type="molecule type" value="Genomic_DNA"/>
</dbReference>